<evidence type="ECO:0000256" key="2">
    <source>
        <dbReference type="SAM" id="SignalP"/>
    </source>
</evidence>
<keyword evidence="4" id="KW-1185">Reference proteome</keyword>
<name>A0ABW3H2L7_9SPHN</name>
<reference evidence="4" key="1">
    <citation type="journal article" date="2019" name="Int. J. Syst. Evol. Microbiol.">
        <title>The Global Catalogue of Microorganisms (GCM) 10K type strain sequencing project: providing services to taxonomists for standard genome sequencing and annotation.</title>
        <authorList>
            <consortium name="The Broad Institute Genomics Platform"/>
            <consortium name="The Broad Institute Genome Sequencing Center for Infectious Disease"/>
            <person name="Wu L."/>
            <person name="Ma J."/>
        </authorList>
    </citation>
    <scope>NUCLEOTIDE SEQUENCE [LARGE SCALE GENOMIC DNA]</scope>
    <source>
        <strain evidence="4">CCUG 62982</strain>
    </source>
</reference>
<feature type="chain" id="PRO_5046007786" description="Lipoprotein" evidence="2">
    <location>
        <begin position="24"/>
        <end position="150"/>
    </location>
</feature>
<comment type="caution">
    <text evidence="3">The sequence shown here is derived from an EMBL/GenBank/DDBJ whole genome shotgun (WGS) entry which is preliminary data.</text>
</comment>
<feature type="region of interest" description="Disordered" evidence="1">
    <location>
        <begin position="18"/>
        <end position="57"/>
    </location>
</feature>
<evidence type="ECO:0000313" key="4">
    <source>
        <dbReference type="Proteomes" id="UP001596977"/>
    </source>
</evidence>
<protein>
    <recommendedName>
        <fullName evidence="5">Lipoprotein</fullName>
    </recommendedName>
</protein>
<keyword evidence="2" id="KW-0732">Signal</keyword>
<evidence type="ECO:0000256" key="1">
    <source>
        <dbReference type="SAM" id="MobiDB-lite"/>
    </source>
</evidence>
<evidence type="ECO:0000313" key="3">
    <source>
        <dbReference type="EMBL" id="MFD0944950.1"/>
    </source>
</evidence>
<accession>A0ABW3H2L7</accession>
<feature type="signal peptide" evidence="2">
    <location>
        <begin position="1"/>
        <end position="23"/>
    </location>
</feature>
<dbReference type="RefSeq" id="WP_264942775.1">
    <property type="nucleotide sequence ID" value="NZ_JAPDRA010000001.1"/>
</dbReference>
<dbReference type="Proteomes" id="UP001596977">
    <property type="component" value="Unassembled WGS sequence"/>
</dbReference>
<sequence>MQRRWLFTAALAAAIGGCGGPGAAPANNDSGAAPPPANQEAERPQPRSTAAPGSTEAWLTGSWSYGESCETDFAVHYNADGTLSNYEDEGRWTVAGDMVTETITERLTMGEGDGPEKLAKPEVRTYKVTRIDDRHGELLYQGRKIPILRC</sequence>
<organism evidence="3 4">
    <name type="scientific">Sphingomonas canadensis</name>
    <dbReference type="NCBI Taxonomy" id="1219257"/>
    <lineage>
        <taxon>Bacteria</taxon>
        <taxon>Pseudomonadati</taxon>
        <taxon>Pseudomonadota</taxon>
        <taxon>Alphaproteobacteria</taxon>
        <taxon>Sphingomonadales</taxon>
        <taxon>Sphingomonadaceae</taxon>
        <taxon>Sphingomonas</taxon>
    </lineage>
</organism>
<proteinExistence type="predicted"/>
<feature type="compositionally biased region" description="Low complexity" evidence="1">
    <location>
        <begin position="23"/>
        <end position="32"/>
    </location>
</feature>
<dbReference type="PROSITE" id="PS51257">
    <property type="entry name" value="PROKAR_LIPOPROTEIN"/>
    <property type="match status" value="1"/>
</dbReference>
<dbReference type="EMBL" id="JBHTJG010000001">
    <property type="protein sequence ID" value="MFD0944950.1"/>
    <property type="molecule type" value="Genomic_DNA"/>
</dbReference>
<gene>
    <name evidence="3" type="ORF">ACFQ1E_01210</name>
</gene>
<evidence type="ECO:0008006" key="5">
    <source>
        <dbReference type="Google" id="ProtNLM"/>
    </source>
</evidence>